<accession>A0ABW1U2V5</accession>
<evidence type="ECO:0000256" key="5">
    <source>
        <dbReference type="SAM" id="Phobius"/>
    </source>
</evidence>
<dbReference type="PANTHER" id="PTHR43847">
    <property type="entry name" value="BLL3993 PROTEIN"/>
    <property type="match status" value="1"/>
</dbReference>
<gene>
    <name evidence="6" type="ORF">ACFQND_23325</name>
</gene>
<dbReference type="InterPro" id="IPR007318">
    <property type="entry name" value="Phopholipid_MeTrfase"/>
</dbReference>
<dbReference type="EC" id="2.1.1.334" evidence="6"/>
<keyword evidence="7" id="KW-1185">Reference proteome</keyword>
<evidence type="ECO:0000256" key="3">
    <source>
        <dbReference type="ARBA" id="ARBA00022989"/>
    </source>
</evidence>
<evidence type="ECO:0000256" key="4">
    <source>
        <dbReference type="ARBA" id="ARBA00023136"/>
    </source>
</evidence>
<keyword evidence="4 5" id="KW-0472">Membrane</keyword>
<evidence type="ECO:0000313" key="7">
    <source>
        <dbReference type="Proteomes" id="UP001596270"/>
    </source>
</evidence>
<name>A0ABW1U2V5_9BURK</name>
<comment type="caution">
    <text evidence="6">The sequence shown here is derived from an EMBL/GenBank/DDBJ whole genome shotgun (WGS) entry which is preliminary data.</text>
</comment>
<dbReference type="Gene3D" id="1.20.120.1630">
    <property type="match status" value="1"/>
</dbReference>
<keyword evidence="6" id="KW-0489">Methyltransferase</keyword>
<evidence type="ECO:0000256" key="1">
    <source>
        <dbReference type="ARBA" id="ARBA00004127"/>
    </source>
</evidence>
<proteinExistence type="predicted"/>
<dbReference type="EMBL" id="JBHSRS010000084">
    <property type="protein sequence ID" value="MFC6284169.1"/>
    <property type="molecule type" value="Genomic_DNA"/>
</dbReference>
<reference evidence="7" key="1">
    <citation type="journal article" date="2019" name="Int. J. Syst. Evol. Microbiol.">
        <title>The Global Catalogue of Microorganisms (GCM) 10K type strain sequencing project: providing services to taxonomists for standard genome sequencing and annotation.</title>
        <authorList>
            <consortium name="The Broad Institute Genomics Platform"/>
            <consortium name="The Broad Institute Genome Sequencing Center for Infectious Disease"/>
            <person name="Wu L."/>
            <person name="Ma J."/>
        </authorList>
    </citation>
    <scope>NUCLEOTIDE SEQUENCE [LARGE SCALE GENOMIC DNA]</scope>
    <source>
        <strain evidence="7">CCUG 39402</strain>
    </source>
</reference>
<keyword evidence="3 5" id="KW-1133">Transmembrane helix</keyword>
<dbReference type="InterPro" id="IPR052527">
    <property type="entry name" value="Metal_cation-efflux_comp"/>
</dbReference>
<dbReference type="PANTHER" id="PTHR43847:SF1">
    <property type="entry name" value="BLL3993 PROTEIN"/>
    <property type="match status" value="1"/>
</dbReference>
<protein>
    <submittedName>
        <fullName evidence="6">Methyltransferase family protein</fullName>
        <ecNumber evidence="6">2.1.1.100</ecNumber>
        <ecNumber evidence="6">2.1.1.334</ecNumber>
    </submittedName>
</protein>
<comment type="subcellular location">
    <subcellularLocation>
        <location evidence="1">Endomembrane system</location>
        <topology evidence="1">Multi-pass membrane protein</topology>
    </subcellularLocation>
</comment>
<dbReference type="GO" id="GO:0032259">
    <property type="term" value="P:methylation"/>
    <property type="evidence" value="ECO:0007669"/>
    <property type="project" value="UniProtKB-KW"/>
</dbReference>
<evidence type="ECO:0000256" key="2">
    <source>
        <dbReference type="ARBA" id="ARBA00022692"/>
    </source>
</evidence>
<keyword evidence="6" id="KW-0808">Transferase</keyword>
<dbReference type="Pfam" id="PF04191">
    <property type="entry name" value="PEMT"/>
    <property type="match status" value="1"/>
</dbReference>
<keyword evidence="2 5" id="KW-0812">Transmembrane</keyword>
<dbReference type="EC" id="2.1.1.100" evidence="6"/>
<dbReference type="GO" id="GO:0004671">
    <property type="term" value="F:protein C-terminal S-isoprenylcysteine carboxyl O-methyltransferase activity"/>
    <property type="evidence" value="ECO:0007669"/>
    <property type="project" value="UniProtKB-EC"/>
</dbReference>
<feature type="transmembrane region" description="Helical" evidence="5">
    <location>
        <begin position="91"/>
        <end position="122"/>
    </location>
</feature>
<sequence length="153" mass="16434">MHKLELKVPPPAVALLLAVAMWGLGGLAPHVELPPAVRVTAASLIALAGLGFDLAGVIAFGRAKTTVNPLRPDKTATVVTSGVYRITRNPMYVGMALILLAWAVLLSSAWALLGPLVFVLYITRFQIRPEERALAALFGSSYADYLASVRRWL</sequence>
<organism evidence="6 7">
    <name type="scientific">Polaromonas aquatica</name>
    <dbReference type="NCBI Taxonomy" id="332657"/>
    <lineage>
        <taxon>Bacteria</taxon>
        <taxon>Pseudomonadati</taxon>
        <taxon>Pseudomonadota</taxon>
        <taxon>Betaproteobacteria</taxon>
        <taxon>Burkholderiales</taxon>
        <taxon>Comamonadaceae</taxon>
        <taxon>Polaromonas</taxon>
    </lineage>
</organism>
<dbReference type="Proteomes" id="UP001596270">
    <property type="component" value="Unassembled WGS sequence"/>
</dbReference>
<dbReference type="RefSeq" id="WP_371439927.1">
    <property type="nucleotide sequence ID" value="NZ_JBHSRS010000084.1"/>
</dbReference>
<evidence type="ECO:0000313" key="6">
    <source>
        <dbReference type="EMBL" id="MFC6284169.1"/>
    </source>
</evidence>
<feature type="transmembrane region" description="Helical" evidence="5">
    <location>
        <begin position="41"/>
        <end position="61"/>
    </location>
</feature>
<feature type="transmembrane region" description="Helical" evidence="5">
    <location>
        <begin position="12"/>
        <end position="29"/>
    </location>
</feature>